<dbReference type="AlphaFoldDB" id="A0A0E9WDY5"/>
<name>A0A0E9WDY5_ANGAN</name>
<sequence>MFVRITGKKAYIAGKNQSMSSYFVGIYFSSVWFISLNYVS</sequence>
<keyword evidence="1" id="KW-0472">Membrane</keyword>
<dbReference type="EMBL" id="GBXM01020827">
    <property type="protein sequence ID" value="JAH87750.1"/>
    <property type="molecule type" value="Transcribed_RNA"/>
</dbReference>
<keyword evidence="1" id="KW-0812">Transmembrane</keyword>
<feature type="transmembrane region" description="Helical" evidence="1">
    <location>
        <begin position="21"/>
        <end position="39"/>
    </location>
</feature>
<protein>
    <submittedName>
        <fullName evidence="2">Uncharacterized protein</fullName>
    </submittedName>
</protein>
<evidence type="ECO:0000313" key="2">
    <source>
        <dbReference type="EMBL" id="JAH87750.1"/>
    </source>
</evidence>
<reference evidence="2" key="1">
    <citation type="submission" date="2014-11" db="EMBL/GenBank/DDBJ databases">
        <authorList>
            <person name="Amaro Gonzalez C."/>
        </authorList>
    </citation>
    <scope>NUCLEOTIDE SEQUENCE</scope>
</reference>
<organism evidence="2">
    <name type="scientific">Anguilla anguilla</name>
    <name type="common">European freshwater eel</name>
    <name type="synonym">Muraena anguilla</name>
    <dbReference type="NCBI Taxonomy" id="7936"/>
    <lineage>
        <taxon>Eukaryota</taxon>
        <taxon>Metazoa</taxon>
        <taxon>Chordata</taxon>
        <taxon>Craniata</taxon>
        <taxon>Vertebrata</taxon>
        <taxon>Euteleostomi</taxon>
        <taxon>Actinopterygii</taxon>
        <taxon>Neopterygii</taxon>
        <taxon>Teleostei</taxon>
        <taxon>Anguilliformes</taxon>
        <taxon>Anguillidae</taxon>
        <taxon>Anguilla</taxon>
    </lineage>
</organism>
<proteinExistence type="predicted"/>
<reference evidence="2" key="2">
    <citation type="journal article" date="2015" name="Fish Shellfish Immunol.">
        <title>Early steps in the European eel (Anguilla anguilla)-Vibrio vulnificus interaction in the gills: Role of the RtxA13 toxin.</title>
        <authorList>
            <person name="Callol A."/>
            <person name="Pajuelo D."/>
            <person name="Ebbesson L."/>
            <person name="Teles M."/>
            <person name="MacKenzie S."/>
            <person name="Amaro C."/>
        </authorList>
    </citation>
    <scope>NUCLEOTIDE SEQUENCE</scope>
</reference>
<accession>A0A0E9WDY5</accession>
<evidence type="ECO:0000256" key="1">
    <source>
        <dbReference type="SAM" id="Phobius"/>
    </source>
</evidence>
<keyword evidence="1" id="KW-1133">Transmembrane helix</keyword>